<reference evidence="9" key="1">
    <citation type="journal article" date="2015" name="Proc. Natl. Acad. Sci. U.S.A.">
        <title>Networks of energetic and metabolic interactions define dynamics in microbial communities.</title>
        <authorList>
            <person name="Embree M."/>
            <person name="Liu J.K."/>
            <person name="Al-Bassam M.M."/>
            <person name="Zengler K."/>
        </authorList>
    </citation>
    <scope>NUCLEOTIDE SEQUENCE</scope>
</reference>
<evidence type="ECO:0000256" key="1">
    <source>
        <dbReference type="ARBA" id="ARBA00004651"/>
    </source>
</evidence>
<keyword evidence="7 8" id="KW-0472">Membrane</keyword>
<name>A0A0W8FB30_9ZZZZ</name>
<keyword evidence="4 8" id="KW-0812">Transmembrane</keyword>
<dbReference type="GO" id="GO:0005886">
    <property type="term" value="C:plasma membrane"/>
    <property type="evidence" value="ECO:0007669"/>
    <property type="project" value="UniProtKB-SubCell"/>
</dbReference>
<evidence type="ECO:0000256" key="2">
    <source>
        <dbReference type="ARBA" id="ARBA00022475"/>
    </source>
</evidence>
<dbReference type="EMBL" id="LNQE01001404">
    <property type="protein sequence ID" value="KUG18071.1"/>
    <property type="molecule type" value="Genomic_DNA"/>
</dbReference>
<gene>
    <name evidence="9" type="ORF">ASZ90_012256</name>
</gene>
<comment type="caution">
    <text evidence="9">The sequence shown here is derived from an EMBL/GenBank/DDBJ whole genome shotgun (WGS) entry which is preliminary data.</text>
</comment>
<evidence type="ECO:0000256" key="7">
    <source>
        <dbReference type="ARBA" id="ARBA00023136"/>
    </source>
</evidence>
<dbReference type="Pfam" id="PF09721">
    <property type="entry name" value="Exosortase_EpsH"/>
    <property type="match status" value="1"/>
</dbReference>
<keyword evidence="3" id="KW-0645">Protease</keyword>
<evidence type="ECO:0000256" key="6">
    <source>
        <dbReference type="ARBA" id="ARBA00022989"/>
    </source>
</evidence>
<protein>
    <submittedName>
        <fullName evidence="9">Cytochrome oxidase subunit I</fullName>
    </submittedName>
</protein>
<proteinExistence type="predicted"/>
<dbReference type="GO" id="GO:0008233">
    <property type="term" value="F:peptidase activity"/>
    <property type="evidence" value="ECO:0007669"/>
    <property type="project" value="UniProtKB-KW"/>
</dbReference>
<feature type="transmembrane region" description="Helical" evidence="8">
    <location>
        <begin position="175"/>
        <end position="195"/>
    </location>
</feature>
<feature type="transmembrane region" description="Helical" evidence="8">
    <location>
        <begin position="85"/>
        <end position="104"/>
    </location>
</feature>
<evidence type="ECO:0000256" key="4">
    <source>
        <dbReference type="ARBA" id="ARBA00022692"/>
    </source>
</evidence>
<dbReference type="InterPro" id="IPR026392">
    <property type="entry name" value="Exo/Archaeosortase_dom"/>
</dbReference>
<feature type="transmembrane region" description="Helical" evidence="8">
    <location>
        <begin position="6"/>
        <end position="23"/>
    </location>
</feature>
<organism evidence="9">
    <name type="scientific">hydrocarbon metagenome</name>
    <dbReference type="NCBI Taxonomy" id="938273"/>
    <lineage>
        <taxon>unclassified sequences</taxon>
        <taxon>metagenomes</taxon>
        <taxon>ecological metagenomes</taxon>
    </lineage>
</organism>
<keyword evidence="6 8" id="KW-1133">Transmembrane helix</keyword>
<keyword evidence="2" id="KW-1003">Cell membrane</keyword>
<feature type="transmembrane region" description="Helical" evidence="8">
    <location>
        <begin position="147"/>
        <end position="169"/>
    </location>
</feature>
<dbReference type="InterPro" id="IPR014522">
    <property type="entry name" value="ArtA"/>
</dbReference>
<dbReference type="PIRSF" id="PIRSF025737">
    <property type="entry name" value="Cyco1"/>
    <property type="match status" value="1"/>
</dbReference>
<evidence type="ECO:0000256" key="3">
    <source>
        <dbReference type="ARBA" id="ARBA00022670"/>
    </source>
</evidence>
<evidence type="ECO:0000256" key="5">
    <source>
        <dbReference type="ARBA" id="ARBA00022801"/>
    </source>
</evidence>
<sequence>MMLDWLASYLLWISLLLLLVSSLTKKSLIALSGWLLFGVFWLAQPGHYLAINDYFNAILFTAAGLMCFYMAWIMTRRSGPSKAQLWASYAAAVCGMVYFPFAEIEPLREALIGFTTLMTVQALQALSVPVVMPGWNIMTLNGRSVEIILACTAIESIALFSGLIISVRAPIGRRAAALVVSIISIYILNLVRNGFVIMAYGWSWFGSASFEVAHNLIAKIGSVAALLLISYMIFLLLPELLSIIDELAADIRHPRGDAA</sequence>
<comment type="subcellular location">
    <subcellularLocation>
        <location evidence="1">Cell membrane</location>
        <topology evidence="1">Multi-pass membrane protein</topology>
    </subcellularLocation>
</comment>
<dbReference type="InterPro" id="IPR019127">
    <property type="entry name" value="Exosortase"/>
</dbReference>
<feature type="transmembrane region" description="Helical" evidence="8">
    <location>
        <begin position="54"/>
        <end position="73"/>
    </location>
</feature>
<evidence type="ECO:0000256" key="8">
    <source>
        <dbReference type="SAM" id="Phobius"/>
    </source>
</evidence>
<dbReference type="NCBIfam" id="TIGR04178">
    <property type="entry name" value="exo_archaeo"/>
    <property type="match status" value="1"/>
</dbReference>
<feature type="transmembrane region" description="Helical" evidence="8">
    <location>
        <begin position="28"/>
        <end position="48"/>
    </location>
</feature>
<dbReference type="NCBIfam" id="TIGR04125">
    <property type="entry name" value="exosort_PGF_TRM"/>
    <property type="match status" value="1"/>
</dbReference>
<evidence type="ECO:0000313" key="9">
    <source>
        <dbReference type="EMBL" id="KUG18071.1"/>
    </source>
</evidence>
<keyword evidence="5" id="KW-0378">Hydrolase</keyword>
<dbReference type="GO" id="GO:0006508">
    <property type="term" value="P:proteolysis"/>
    <property type="evidence" value="ECO:0007669"/>
    <property type="project" value="UniProtKB-KW"/>
</dbReference>
<dbReference type="AlphaFoldDB" id="A0A0W8FB30"/>
<feature type="transmembrane region" description="Helical" evidence="8">
    <location>
        <begin position="216"/>
        <end position="237"/>
    </location>
</feature>
<accession>A0A0W8FB30</accession>